<dbReference type="PROSITE" id="PS51257">
    <property type="entry name" value="PROKAR_LIPOPROTEIN"/>
    <property type="match status" value="1"/>
</dbReference>
<dbReference type="OrthoDB" id="1013052at2"/>
<dbReference type="AlphaFoldDB" id="A0A556MBN2"/>
<evidence type="ECO:0008006" key="4">
    <source>
        <dbReference type="Google" id="ProtNLM"/>
    </source>
</evidence>
<proteinExistence type="predicted"/>
<sequence>MKKIYYFIALIAITAFSACNPLDKTYKDLGSLPAPTTIYPVTSTTITLTAADYALLPKSNTATKTLSFKTLDSAKAGIPIILAAKFPTAGDKSSALVTYGITNPTFKPADSLYSHVYYAVVTPDDYVAAQGITNTTFKDYSDAQVLLFLTFKYPTPVDNQLVVLNYTYYASGITPSSGVNATDSFIYLNGAWVKIYTVSNAQYASAGHGNYNQFVTADAPATIVGYINTFLKSDPTVAATAKVGDVKYVSYNYYISSGTSKGTYQRVQVVTFDGTNWVTTPIGSTALTFLKTNGTWVADNTVNYKLTSADYAFIKTTTVGVSTARDNVAQYGDFNITTPISATIGWSDADINSVIALILAHDYPNAVANQKFVITYAVYNGSTISVTKTFVFDGTTFAIPK</sequence>
<evidence type="ECO:0000313" key="2">
    <source>
        <dbReference type="EMBL" id="TSJ37311.1"/>
    </source>
</evidence>
<feature type="chain" id="PRO_5021780916" description="DUF5017 domain-containing protein" evidence="1">
    <location>
        <begin position="18"/>
        <end position="401"/>
    </location>
</feature>
<reference evidence="2 3" key="1">
    <citation type="submission" date="2019-07" db="EMBL/GenBank/DDBJ databases">
        <authorList>
            <person name="Huq M.A."/>
        </authorList>
    </citation>
    <scope>NUCLEOTIDE SEQUENCE [LARGE SCALE GENOMIC DNA]</scope>
    <source>
        <strain evidence="2 3">MAH-19</strain>
    </source>
</reference>
<dbReference type="EMBL" id="VLPK01000005">
    <property type="protein sequence ID" value="TSJ37311.1"/>
    <property type="molecule type" value="Genomic_DNA"/>
</dbReference>
<evidence type="ECO:0000256" key="1">
    <source>
        <dbReference type="SAM" id="SignalP"/>
    </source>
</evidence>
<accession>A0A556MBN2</accession>
<dbReference type="RefSeq" id="WP_144250346.1">
    <property type="nucleotide sequence ID" value="NZ_VLPK01000005.1"/>
</dbReference>
<protein>
    <recommendedName>
        <fullName evidence="4">DUF5017 domain-containing protein</fullName>
    </recommendedName>
</protein>
<keyword evidence="3" id="KW-1185">Reference proteome</keyword>
<gene>
    <name evidence="2" type="ORF">FO440_21350</name>
</gene>
<feature type="signal peptide" evidence="1">
    <location>
        <begin position="1"/>
        <end position="17"/>
    </location>
</feature>
<comment type="caution">
    <text evidence="2">The sequence shown here is derived from an EMBL/GenBank/DDBJ whole genome shotgun (WGS) entry which is preliminary data.</text>
</comment>
<keyword evidence="1" id="KW-0732">Signal</keyword>
<name>A0A556MBN2_9SPHI</name>
<dbReference type="Proteomes" id="UP000318733">
    <property type="component" value="Unassembled WGS sequence"/>
</dbReference>
<evidence type="ECO:0000313" key="3">
    <source>
        <dbReference type="Proteomes" id="UP000318733"/>
    </source>
</evidence>
<organism evidence="2 3">
    <name type="scientific">Mucilaginibacter corticis</name>
    <dbReference type="NCBI Taxonomy" id="2597670"/>
    <lineage>
        <taxon>Bacteria</taxon>
        <taxon>Pseudomonadati</taxon>
        <taxon>Bacteroidota</taxon>
        <taxon>Sphingobacteriia</taxon>
        <taxon>Sphingobacteriales</taxon>
        <taxon>Sphingobacteriaceae</taxon>
        <taxon>Mucilaginibacter</taxon>
    </lineage>
</organism>